<dbReference type="EMBL" id="FZNY01000004">
    <property type="protein sequence ID" value="SNR93872.1"/>
    <property type="molecule type" value="Genomic_DNA"/>
</dbReference>
<keyword evidence="3" id="KW-1185">Reference proteome</keyword>
<dbReference type="NCBIfam" id="NF038123">
    <property type="entry name" value="NF038123_dom"/>
    <property type="match status" value="1"/>
</dbReference>
<evidence type="ECO:0000259" key="1">
    <source>
        <dbReference type="PROSITE" id="PS51020"/>
    </source>
</evidence>
<proteinExistence type="predicted"/>
<dbReference type="InterPro" id="IPR009465">
    <property type="entry name" value="Spondin_N"/>
</dbReference>
<gene>
    <name evidence="2" type="ORF">SAMN06265376_104366</name>
</gene>
<reference evidence="2 3" key="1">
    <citation type="submission" date="2017-06" db="EMBL/GenBank/DDBJ databases">
        <authorList>
            <person name="Kim H.J."/>
            <person name="Triplett B.A."/>
        </authorList>
    </citation>
    <scope>NUCLEOTIDE SEQUENCE [LARGE SCALE GENOMIC DNA]</scope>
    <source>
        <strain evidence="2 3">DSM 25597</strain>
    </source>
</reference>
<dbReference type="Gene3D" id="2.60.40.2130">
    <property type="entry name" value="F-spondin domain"/>
    <property type="match status" value="1"/>
</dbReference>
<dbReference type="AlphaFoldDB" id="A0A239AES3"/>
<organism evidence="2 3">
    <name type="scientific">Dokdonia pacifica</name>
    <dbReference type="NCBI Taxonomy" id="1627892"/>
    <lineage>
        <taxon>Bacteria</taxon>
        <taxon>Pseudomonadati</taxon>
        <taxon>Bacteroidota</taxon>
        <taxon>Flavobacteriia</taxon>
        <taxon>Flavobacteriales</taxon>
        <taxon>Flavobacteriaceae</taxon>
        <taxon>Dokdonia</taxon>
    </lineage>
</organism>
<sequence>MYTSIMNKLFKLSYLVILSFFISCGSDDDGGPDGGGTPDGGLPEASATYSLDFTTNFTQANNPQDYPANASFGTIIAIAHAPEVSVYSLGQIASDGMALYAQSGDVDGLAAFISTSLGEEGDGLFSITTAGMVGPESSASTSVSVTPTRTRITFLARLNPSPDWFLGVSSFNIVDGETLIDLEEIELRPIDAGVVLGDTYEANDGSENAAVSLYDGAPFGNGDPLSEPIGNLVIERTN</sequence>
<protein>
    <submittedName>
        <fullName evidence="2">Spondin_N</fullName>
    </submittedName>
</protein>
<evidence type="ECO:0000313" key="3">
    <source>
        <dbReference type="Proteomes" id="UP000198379"/>
    </source>
</evidence>
<dbReference type="Proteomes" id="UP000198379">
    <property type="component" value="Unassembled WGS sequence"/>
</dbReference>
<feature type="domain" description="Spondin" evidence="1">
    <location>
        <begin position="37"/>
        <end position="224"/>
    </location>
</feature>
<dbReference type="Pfam" id="PF06468">
    <property type="entry name" value="Spond_N"/>
    <property type="match status" value="1"/>
</dbReference>
<dbReference type="InterPro" id="IPR038678">
    <property type="entry name" value="Spondin_N_sf"/>
</dbReference>
<name>A0A239AES3_9FLAO</name>
<accession>A0A239AES3</accession>
<evidence type="ECO:0000313" key="2">
    <source>
        <dbReference type="EMBL" id="SNR93872.1"/>
    </source>
</evidence>
<dbReference type="PROSITE" id="PS51020">
    <property type="entry name" value="SPONDIN"/>
    <property type="match status" value="1"/>
</dbReference>
<dbReference type="OrthoDB" id="8478811at2"/>